<dbReference type="GO" id="GO:0016301">
    <property type="term" value="F:kinase activity"/>
    <property type="evidence" value="ECO:0007669"/>
    <property type="project" value="UniProtKB-KW"/>
</dbReference>
<evidence type="ECO:0000256" key="1">
    <source>
        <dbReference type="ARBA" id="ARBA00004496"/>
    </source>
</evidence>
<evidence type="ECO:0000256" key="4">
    <source>
        <dbReference type="ARBA" id="ARBA00022553"/>
    </source>
</evidence>
<dbReference type="SUPFAM" id="SSF55804">
    <property type="entry name" value="Phoshotransferase/anion transport protein"/>
    <property type="match status" value="1"/>
</dbReference>
<evidence type="ECO:0000256" key="7">
    <source>
        <dbReference type="ARBA" id="ARBA00022777"/>
    </source>
</evidence>
<keyword evidence="5" id="KW-0808">Transferase</keyword>
<evidence type="ECO:0000256" key="9">
    <source>
        <dbReference type="ARBA" id="ARBA00041175"/>
    </source>
</evidence>
<dbReference type="CDD" id="cd00211">
    <property type="entry name" value="PTS_IIA_fru"/>
    <property type="match status" value="1"/>
</dbReference>
<keyword evidence="4" id="KW-0597">Phosphoprotein</keyword>
<dbReference type="PANTHER" id="PTHR36203:SF1">
    <property type="entry name" value="ASCORBATE-SPECIFIC PTS SYSTEM EIIA COMPONENT"/>
    <property type="match status" value="1"/>
</dbReference>
<feature type="domain" description="PTS EIIA type-2" evidence="11">
    <location>
        <begin position="3"/>
        <end position="146"/>
    </location>
</feature>
<dbReference type="AlphaFoldDB" id="A0AAW6T274"/>
<dbReference type="RefSeq" id="WP_281487697.1">
    <property type="nucleotide sequence ID" value="NZ_CP159582.1"/>
</dbReference>
<proteinExistence type="predicted"/>
<dbReference type="InterPro" id="IPR002178">
    <property type="entry name" value="PTS_EIIA_type-2_dom"/>
</dbReference>
<evidence type="ECO:0000256" key="6">
    <source>
        <dbReference type="ARBA" id="ARBA00022683"/>
    </source>
</evidence>
<dbReference type="EMBL" id="JASATX010000001">
    <property type="protein sequence ID" value="MDI2097925.1"/>
    <property type="molecule type" value="Genomic_DNA"/>
</dbReference>
<dbReference type="Gene3D" id="3.40.930.10">
    <property type="entry name" value="Mannitol-specific EII, Chain A"/>
    <property type="match status" value="1"/>
</dbReference>
<comment type="function">
    <text evidence="8">The phosphoenolpyruvate-dependent sugar phosphotransferase system (sugar PTS), a major carbohydrate active transport system, catalyzes the phosphorylation of incoming sugar substrates concomitantly with their translocation across the cell membrane. The enzyme II UlaABC PTS system is involved in ascorbate transport.</text>
</comment>
<comment type="subcellular location">
    <subcellularLocation>
        <location evidence="1">Cytoplasm</location>
    </subcellularLocation>
</comment>
<dbReference type="Proteomes" id="UP001321506">
    <property type="component" value="Unassembled WGS sequence"/>
</dbReference>
<keyword evidence="13" id="KW-1185">Reference proteome</keyword>
<protein>
    <recommendedName>
        <fullName evidence="9">Ascorbate-specific PTS system EIIA component</fullName>
    </recommendedName>
    <alternativeName>
        <fullName evidence="10">Ascorbate-specific phosphotransferase enzyme IIA component</fullName>
    </alternativeName>
</protein>
<dbReference type="PROSITE" id="PS51094">
    <property type="entry name" value="PTS_EIIA_TYPE_2"/>
    <property type="match status" value="1"/>
</dbReference>
<keyword evidence="12" id="KW-0762">Sugar transport</keyword>
<evidence type="ECO:0000259" key="11">
    <source>
        <dbReference type="PROSITE" id="PS51094"/>
    </source>
</evidence>
<evidence type="ECO:0000256" key="5">
    <source>
        <dbReference type="ARBA" id="ARBA00022679"/>
    </source>
</evidence>
<evidence type="ECO:0000256" key="8">
    <source>
        <dbReference type="ARBA" id="ARBA00037387"/>
    </source>
</evidence>
<evidence type="ECO:0000313" key="12">
    <source>
        <dbReference type="EMBL" id="MDI2097925.1"/>
    </source>
</evidence>
<evidence type="ECO:0000256" key="10">
    <source>
        <dbReference type="ARBA" id="ARBA00042072"/>
    </source>
</evidence>
<dbReference type="InterPro" id="IPR051351">
    <property type="entry name" value="Ascorbate-PTS_EIIA_comp"/>
</dbReference>
<dbReference type="GO" id="GO:0005737">
    <property type="term" value="C:cytoplasm"/>
    <property type="evidence" value="ECO:0007669"/>
    <property type="project" value="UniProtKB-SubCell"/>
</dbReference>
<reference evidence="12 13" key="1">
    <citation type="submission" date="2023-04" db="EMBL/GenBank/DDBJ databases">
        <title>Klugiella caeni sp. nov. isolated from the sludge of biochemical tank.</title>
        <authorList>
            <person name="Geng K."/>
        </authorList>
    </citation>
    <scope>NUCLEOTIDE SEQUENCE [LARGE SCALE GENOMIC DNA]</scope>
    <source>
        <strain evidence="12 13">YN-L-19</strain>
    </source>
</reference>
<keyword evidence="2" id="KW-0813">Transport</keyword>
<gene>
    <name evidence="12" type="ORF">QF206_02940</name>
</gene>
<comment type="caution">
    <text evidence="12">The sequence shown here is derived from an EMBL/GenBank/DDBJ whole genome shotgun (WGS) entry which is preliminary data.</text>
</comment>
<keyword evidence="7" id="KW-0418">Kinase</keyword>
<keyword evidence="6" id="KW-0598">Phosphotransferase system</keyword>
<evidence type="ECO:0000313" key="13">
    <source>
        <dbReference type="Proteomes" id="UP001321506"/>
    </source>
</evidence>
<dbReference type="GO" id="GO:0009401">
    <property type="term" value="P:phosphoenolpyruvate-dependent sugar phosphotransferase system"/>
    <property type="evidence" value="ECO:0007669"/>
    <property type="project" value="UniProtKB-KW"/>
</dbReference>
<sequence>MDLLDALKSIETGQHATNWREAIRLAGKGLVESGATTDEYTDEMIEAVEQNGPYIVIAPGLALAHSRPSPAVLRAGLSWVGLTEPVEFGHATNDPVRLIIGLAALDHDAHLEVMSTLALALSDETRFERLLGATSPGEVRALLAESAGN</sequence>
<evidence type="ECO:0000256" key="2">
    <source>
        <dbReference type="ARBA" id="ARBA00022448"/>
    </source>
</evidence>
<name>A0AAW6T274_9MICO</name>
<dbReference type="PANTHER" id="PTHR36203">
    <property type="entry name" value="ASCORBATE-SPECIFIC PTS SYSTEM EIIA COMPONENT"/>
    <property type="match status" value="1"/>
</dbReference>
<keyword evidence="3" id="KW-0963">Cytoplasm</keyword>
<dbReference type="Pfam" id="PF00359">
    <property type="entry name" value="PTS_EIIA_2"/>
    <property type="match status" value="1"/>
</dbReference>
<evidence type="ECO:0000256" key="3">
    <source>
        <dbReference type="ARBA" id="ARBA00022490"/>
    </source>
</evidence>
<dbReference type="InterPro" id="IPR016152">
    <property type="entry name" value="PTrfase/Anion_transptr"/>
</dbReference>
<accession>A0AAW6T274</accession>
<organism evidence="12 13">
    <name type="scientific">Ruicaihuangia caeni</name>
    <dbReference type="NCBI Taxonomy" id="3042517"/>
    <lineage>
        <taxon>Bacteria</taxon>
        <taxon>Bacillati</taxon>
        <taxon>Actinomycetota</taxon>
        <taxon>Actinomycetes</taxon>
        <taxon>Micrococcales</taxon>
        <taxon>Microbacteriaceae</taxon>
        <taxon>Ruicaihuangia</taxon>
    </lineage>
</organism>